<feature type="repeat" description="ANK" evidence="3">
    <location>
        <begin position="170"/>
        <end position="202"/>
    </location>
</feature>
<reference evidence="4" key="1">
    <citation type="submission" date="2021-02" db="EMBL/GenBank/DDBJ databases">
        <authorList>
            <person name="Dougan E. K."/>
            <person name="Rhodes N."/>
            <person name="Thang M."/>
            <person name="Chan C."/>
        </authorList>
    </citation>
    <scope>NUCLEOTIDE SEQUENCE</scope>
</reference>
<keyword evidence="5" id="KW-1185">Reference proteome</keyword>
<dbReference type="InterPro" id="IPR002110">
    <property type="entry name" value="Ankyrin_rpt"/>
</dbReference>
<keyword evidence="1" id="KW-0677">Repeat</keyword>
<evidence type="ECO:0000256" key="1">
    <source>
        <dbReference type="ARBA" id="ARBA00022737"/>
    </source>
</evidence>
<dbReference type="Pfam" id="PF12796">
    <property type="entry name" value="Ank_2"/>
    <property type="match status" value="2"/>
</dbReference>
<dbReference type="SUPFAM" id="SSF48403">
    <property type="entry name" value="Ankyrin repeat"/>
    <property type="match status" value="1"/>
</dbReference>
<dbReference type="PANTHER" id="PTHR24189">
    <property type="entry name" value="MYOTROPHIN"/>
    <property type="match status" value="1"/>
</dbReference>
<accession>A0A812J0I4</accession>
<dbReference type="InterPro" id="IPR036770">
    <property type="entry name" value="Ankyrin_rpt-contain_sf"/>
</dbReference>
<dbReference type="SMART" id="SM00248">
    <property type="entry name" value="ANK"/>
    <property type="match status" value="6"/>
</dbReference>
<evidence type="ECO:0000313" key="5">
    <source>
        <dbReference type="Proteomes" id="UP000604046"/>
    </source>
</evidence>
<proteinExistence type="predicted"/>
<dbReference type="Proteomes" id="UP000604046">
    <property type="component" value="Unassembled WGS sequence"/>
</dbReference>
<name>A0A812J0I4_9DINO</name>
<dbReference type="EMBL" id="CAJNDS010000335">
    <property type="protein sequence ID" value="CAE7193613.1"/>
    <property type="molecule type" value="Genomic_DNA"/>
</dbReference>
<dbReference type="PROSITE" id="PS50297">
    <property type="entry name" value="ANK_REP_REGION"/>
    <property type="match status" value="4"/>
</dbReference>
<sequence length="332" mass="35991">MLHVWLPSGEELASVPAENLTDVKSLKQHLHSLCGLPRFRQRLLCERDPVDDHASLHVPMDVQLILLPFAEATLEQRNEMTSAASWADPVWMEELLQRPQDPSLPDFGQRIPLHMACHYGHMLLLEAQADKNSTDISGTTALHVAAGGSHADTVRVLLEARVDHGKVDGEERTALHTACMSGHVHVVRLLVDVGSDTEALDGKGKSPLHHACIRGGHVAAMRFLLEARAVMDAVDGEGQTPLHLASGNGLVENVRLLLEAGADKNKADKAGSTPLHWACKQAPYAVARLLVGAGASKNLADEDGQMPLDYALTRKQRVPKLELLLSEASVCD</sequence>
<protein>
    <submittedName>
        <fullName evidence="4">Invs-a protein</fullName>
    </submittedName>
</protein>
<dbReference type="PANTHER" id="PTHR24189:SF50">
    <property type="entry name" value="ANKYRIN REPEAT AND SOCS BOX PROTEIN 2"/>
    <property type="match status" value="1"/>
</dbReference>
<comment type="caution">
    <text evidence="4">The sequence shown here is derived from an EMBL/GenBank/DDBJ whole genome shotgun (WGS) entry which is preliminary data.</text>
</comment>
<evidence type="ECO:0000256" key="2">
    <source>
        <dbReference type="ARBA" id="ARBA00023043"/>
    </source>
</evidence>
<evidence type="ECO:0000256" key="3">
    <source>
        <dbReference type="PROSITE-ProRule" id="PRU00023"/>
    </source>
</evidence>
<keyword evidence="2 3" id="KW-0040">ANK repeat</keyword>
<dbReference type="InterPro" id="IPR050745">
    <property type="entry name" value="Multifunctional_regulatory"/>
</dbReference>
<evidence type="ECO:0000313" key="4">
    <source>
        <dbReference type="EMBL" id="CAE7193613.1"/>
    </source>
</evidence>
<feature type="repeat" description="ANK" evidence="3">
    <location>
        <begin position="237"/>
        <end position="269"/>
    </location>
</feature>
<dbReference type="PROSITE" id="PS50088">
    <property type="entry name" value="ANK_REPEAT"/>
    <property type="match status" value="5"/>
</dbReference>
<feature type="repeat" description="ANK" evidence="3">
    <location>
        <begin position="203"/>
        <end position="236"/>
    </location>
</feature>
<dbReference type="Gene3D" id="1.25.40.20">
    <property type="entry name" value="Ankyrin repeat-containing domain"/>
    <property type="match status" value="3"/>
</dbReference>
<feature type="repeat" description="ANK" evidence="3">
    <location>
        <begin position="137"/>
        <end position="169"/>
    </location>
</feature>
<organism evidence="4 5">
    <name type="scientific">Symbiodinium natans</name>
    <dbReference type="NCBI Taxonomy" id="878477"/>
    <lineage>
        <taxon>Eukaryota</taxon>
        <taxon>Sar</taxon>
        <taxon>Alveolata</taxon>
        <taxon>Dinophyceae</taxon>
        <taxon>Suessiales</taxon>
        <taxon>Symbiodiniaceae</taxon>
        <taxon>Symbiodinium</taxon>
    </lineage>
</organism>
<dbReference type="OrthoDB" id="408027at2759"/>
<dbReference type="PRINTS" id="PR01415">
    <property type="entry name" value="ANKYRIN"/>
</dbReference>
<feature type="repeat" description="ANK" evidence="3">
    <location>
        <begin position="270"/>
        <end position="302"/>
    </location>
</feature>
<dbReference type="AlphaFoldDB" id="A0A812J0I4"/>
<gene>
    <name evidence="4" type="primary">invs-a</name>
    <name evidence="4" type="ORF">SNAT2548_LOCUS5244</name>
</gene>